<dbReference type="Proteomes" id="UP000436088">
    <property type="component" value="Unassembled WGS sequence"/>
</dbReference>
<evidence type="ECO:0000313" key="3">
    <source>
        <dbReference type="Proteomes" id="UP000436088"/>
    </source>
</evidence>
<gene>
    <name evidence="2" type="ORF">F3Y22_tig00117048pilonHSYRG00873</name>
</gene>
<comment type="caution">
    <text evidence="2">The sequence shown here is derived from an EMBL/GenBank/DDBJ whole genome shotgun (WGS) entry which is preliminary data.</text>
</comment>
<dbReference type="InterPro" id="IPR002156">
    <property type="entry name" value="RNaseH_domain"/>
</dbReference>
<dbReference type="InterPro" id="IPR036397">
    <property type="entry name" value="RNaseH_sf"/>
</dbReference>
<dbReference type="Gene3D" id="3.30.420.10">
    <property type="entry name" value="Ribonuclease H-like superfamily/Ribonuclease H"/>
    <property type="match status" value="1"/>
</dbReference>
<dbReference type="SUPFAM" id="SSF53098">
    <property type="entry name" value="Ribonuclease H-like"/>
    <property type="match status" value="1"/>
</dbReference>
<sequence>MVGGLIRNMNGDWIIGFNKSIGISTPIQAELWGIFEGLQLALSHNIERLQCQTDTVEALNLVSSPMAKCSPIALVRPIAKLISKQWMIEFILIRREANAAADFLAKSTVISNEQAQTYTEPPHEIKSLLHRDLYGPAFLRT</sequence>
<evidence type="ECO:0000313" key="2">
    <source>
        <dbReference type="EMBL" id="KAE8654582.1"/>
    </source>
</evidence>
<dbReference type="PANTHER" id="PTHR47723:SF19">
    <property type="entry name" value="POLYNUCLEOTIDYL TRANSFERASE, RIBONUCLEASE H-LIKE SUPERFAMILY PROTEIN"/>
    <property type="match status" value="1"/>
</dbReference>
<evidence type="ECO:0000259" key="1">
    <source>
        <dbReference type="Pfam" id="PF13456"/>
    </source>
</evidence>
<keyword evidence="3" id="KW-1185">Reference proteome</keyword>
<dbReference type="AlphaFoldDB" id="A0A6A2W9W8"/>
<name>A0A6A2W9W8_HIBSY</name>
<dbReference type="InterPro" id="IPR012337">
    <property type="entry name" value="RNaseH-like_sf"/>
</dbReference>
<dbReference type="GO" id="GO:0003676">
    <property type="term" value="F:nucleic acid binding"/>
    <property type="evidence" value="ECO:0007669"/>
    <property type="project" value="InterPro"/>
</dbReference>
<dbReference type="EMBL" id="VEPZ02001787">
    <property type="protein sequence ID" value="KAE8654582.1"/>
    <property type="molecule type" value="Genomic_DNA"/>
</dbReference>
<dbReference type="PANTHER" id="PTHR47723">
    <property type="entry name" value="OS05G0353850 PROTEIN"/>
    <property type="match status" value="1"/>
</dbReference>
<feature type="domain" description="RNase H type-1" evidence="1">
    <location>
        <begin position="2"/>
        <end position="107"/>
    </location>
</feature>
<proteinExistence type="predicted"/>
<dbReference type="InterPro" id="IPR044730">
    <property type="entry name" value="RNase_H-like_dom_plant"/>
</dbReference>
<protein>
    <recommendedName>
        <fullName evidence="1">RNase H type-1 domain-containing protein</fullName>
    </recommendedName>
</protein>
<dbReference type="CDD" id="cd06222">
    <property type="entry name" value="RNase_H_like"/>
    <property type="match status" value="1"/>
</dbReference>
<dbReference type="GO" id="GO:0004523">
    <property type="term" value="F:RNA-DNA hybrid ribonuclease activity"/>
    <property type="evidence" value="ECO:0007669"/>
    <property type="project" value="InterPro"/>
</dbReference>
<reference evidence="2" key="1">
    <citation type="submission" date="2019-09" db="EMBL/GenBank/DDBJ databases">
        <title>Draft genome information of white flower Hibiscus syriacus.</title>
        <authorList>
            <person name="Kim Y.-M."/>
        </authorList>
    </citation>
    <scope>NUCLEOTIDE SEQUENCE [LARGE SCALE GENOMIC DNA]</scope>
    <source>
        <strain evidence="2">YM2019G1</strain>
    </source>
</reference>
<dbReference type="InterPro" id="IPR053151">
    <property type="entry name" value="RNase_H-like"/>
</dbReference>
<dbReference type="Pfam" id="PF13456">
    <property type="entry name" value="RVT_3"/>
    <property type="match status" value="1"/>
</dbReference>
<organism evidence="2 3">
    <name type="scientific">Hibiscus syriacus</name>
    <name type="common">Rose of Sharon</name>
    <dbReference type="NCBI Taxonomy" id="106335"/>
    <lineage>
        <taxon>Eukaryota</taxon>
        <taxon>Viridiplantae</taxon>
        <taxon>Streptophyta</taxon>
        <taxon>Embryophyta</taxon>
        <taxon>Tracheophyta</taxon>
        <taxon>Spermatophyta</taxon>
        <taxon>Magnoliopsida</taxon>
        <taxon>eudicotyledons</taxon>
        <taxon>Gunneridae</taxon>
        <taxon>Pentapetalae</taxon>
        <taxon>rosids</taxon>
        <taxon>malvids</taxon>
        <taxon>Malvales</taxon>
        <taxon>Malvaceae</taxon>
        <taxon>Malvoideae</taxon>
        <taxon>Hibiscus</taxon>
    </lineage>
</organism>
<accession>A0A6A2W9W8</accession>